<protein>
    <submittedName>
        <fullName evidence="1">RCG39072</fullName>
    </submittedName>
</protein>
<organism evidence="1 2">
    <name type="scientific">Rattus norvegicus</name>
    <name type="common">Rat</name>
    <dbReference type="NCBI Taxonomy" id="10116"/>
    <lineage>
        <taxon>Eukaryota</taxon>
        <taxon>Metazoa</taxon>
        <taxon>Chordata</taxon>
        <taxon>Craniata</taxon>
        <taxon>Vertebrata</taxon>
        <taxon>Euteleostomi</taxon>
        <taxon>Mammalia</taxon>
        <taxon>Eutheria</taxon>
        <taxon>Euarchontoglires</taxon>
        <taxon>Glires</taxon>
        <taxon>Rodentia</taxon>
        <taxon>Myomorpha</taxon>
        <taxon>Muroidea</taxon>
        <taxon>Muridae</taxon>
        <taxon>Murinae</taxon>
        <taxon>Rattus</taxon>
    </lineage>
</organism>
<evidence type="ECO:0000313" key="1">
    <source>
        <dbReference type="EMBL" id="EDL87260.1"/>
    </source>
</evidence>
<name>A6JXY2_RAT</name>
<dbReference type="Proteomes" id="UP000234681">
    <property type="component" value="Chromosome 19"/>
</dbReference>
<evidence type="ECO:0000313" key="2">
    <source>
        <dbReference type="Proteomes" id="UP000234681"/>
    </source>
</evidence>
<dbReference type="EMBL" id="CH474006">
    <property type="protein sequence ID" value="EDL87260.1"/>
    <property type="molecule type" value="Genomic_DNA"/>
</dbReference>
<sequence length="30" mass="3334">MRLRIRRPVDFCSHPTRALAGEKVVLAIAG</sequence>
<accession>A6JXY2</accession>
<reference evidence="2" key="1">
    <citation type="submission" date="2005-09" db="EMBL/GenBank/DDBJ databases">
        <authorList>
            <person name="Mural R.J."/>
            <person name="Li P.W."/>
            <person name="Adams M.D."/>
            <person name="Amanatides P.G."/>
            <person name="Baden-Tillson H."/>
            <person name="Barnstead M."/>
            <person name="Chin S.H."/>
            <person name="Dew I."/>
            <person name="Evans C.A."/>
            <person name="Ferriera S."/>
            <person name="Flanigan M."/>
            <person name="Fosler C."/>
            <person name="Glodek A."/>
            <person name="Gu Z."/>
            <person name="Holt R.A."/>
            <person name="Jennings D."/>
            <person name="Kraft C.L."/>
            <person name="Lu F."/>
            <person name="Nguyen T."/>
            <person name="Nusskern D.R."/>
            <person name="Pfannkoch C.M."/>
            <person name="Sitter C."/>
            <person name="Sutton G.G."/>
            <person name="Venter J.C."/>
            <person name="Wang Z."/>
            <person name="Woodage T."/>
            <person name="Zheng X.H."/>
            <person name="Zhong F."/>
        </authorList>
    </citation>
    <scope>NUCLEOTIDE SEQUENCE [LARGE SCALE GENOMIC DNA]</scope>
    <source>
        <strain>BN</strain>
        <strain evidence="2">Sprague-Dawley</strain>
    </source>
</reference>
<proteinExistence type="predicted"/>
<dbReference type="AlphaFoldDB" id="A6JXY2"/>
<gene>
    <name evidence="1" type="ORF">rCG_39072</name>
</gene>